<gene>
    <name evidence="1" type="ORF">RRG08_030917</name>
</gene>
<evidence type="ECO:0000313" key="2">
    <source>
        <dbReference type="Proteomes" id="UP001283361"/>
    </source>
</evidence>
<dbReference type="AlphaFoldDB" id="A0AAE1DV32"/>
<proteinExistence type="predicted"/>
<dbReference type="Proteomes" id="UP001283361">
    <property type="component" value="Unassembled WGS sequence"/>
</dbReference>
<accession>A0AAE1DV32</accession>
<evidence type="ECO:0000313" key="1">
    <source>
        <dbReference type="EMBL" id="KAK3784126.1"/>
    </source>
</evidence>
<dbReference type="EMBL" id="JAWDGP010002306">
    <property type="protein sequence ID" value="KAK3784126.1"/>
    <property type="molecule type" value="Genomic_DNA"/>
</dbReference>
<protein>
    <submittedName>
        <fullName evidence="1">Uncharacterized protein</fullName>
    </submittedName>
</protein>
<name>A0AAE1DV32_9GAST</name>
<organism evidence="1 2">
    <name type="scientific">Elysia crispata</name>
    <name type="common">lettuce slug</name>
    <dbReference type="NCBI Taxonomy" id="231223"/>
    <lineage>
        <taxon>Eukaryota</taxon>
        <taxon>Metazoa</taxon>
        <taxon>Spiralia</taxon>
        <taxon>Lophotrochozoa</taxon>
        <taxon>Mollusca</taxon>
        <taxon>Gastropoda</taxon>
        <taxon>Heterobranchia</taxon>
        <taxon>Euthyneura</taxon>
        <taxon>Panpulmonata</taxon>
        <taxon>Sacoglossa</taxon>
        <taxon>Placobranchoidea</taxon>
        <taxon>Plakobranchidae</taxon>
        <taxon>Elysia</taxon>
    </lineage>
</organism>
<reference evidence="1" key="1">
    <citation type="journal article" date="2023" name="G3 (Bethesda)">
        <title>A reference genome for the long-term kleptoplast-retaining sea slug Elysia crispata morphotype clarki.</title>
        <authorList>
            <person name="Eastman K.E."/>
            <person name="Pendleton A.L."/>
            <person name="Shaikh M.A."/>
            <person name="Suttiyut T."/>
            <person name="Ogas R."/>
            <person name="Tomko P."/>
            <person name="Gavelis G."/>
            <person name="Widhalm J.R."/>
            <person name="Wisecaver J.H."/>
        </authorList>
    </citation>
    <scope>NUCLEOTIDE SEQUENCE</scope>
    <source>
        <strain evidence="1">ECLA1</strain>
    </source>
</reference>
<sequence length="90" mass="10570">MLRISRLQRLTRYLLRVCNTNKSSKVTMQSSRGTTNIFHKWLIGESKRHAMRVNVMDNCTVKGLYDPLPYTMLSEWKTPQPCFWFGAKMA</sequence>
<keyword evidence="2" id="KW-1185">Reference proteome</keyword>
<comment type="caution">
    <text evidence="1">The sequence shown here is derived from an EMBL/GenBank/DDBJ whole genome shotgun (WGS) entry which is preliminary data.</text>
</comment>